<dbReference type="OrthoDB" id="3401376at2"/>
<reference evidence="2" key="1">
    <citation type="journal article" date="2015" name="Genome Announc.">
        <title>Whole-Genome Sequences of 80 Environmental and Clinical Isolates of Burkholderia pseudomallei.</title>
        <authorList>
            <person name="Johnson S.L."/>
            <person name="Baker A.L."/>
            <person name="Chain P.S."/>
            <person name="Currie B.J."/>
            <person name="Daligault H.E."/>
            <person name="Davenport K.W."/>
            <person name="Davis C.B."/>
            <person name="Inglis T.J."/>
            <person name="Kaestli M."/>
            <person name="Koren S."/>
            <person name="Mayo M."/>
            <person name="Merritt A.J."/>
            <person name="Price E.P."/>
            <person name="Sarovich D.S."/>
            <person name="Warner J."/>
            <person name="Rosovitz M.J."/>
        </authorList>
    </citation>
    <scope>NUCLEOTIDE SEQUENCE [LARGE SCALE GENOMIC DNA]</scope>
    <source>
        <strain evidence="2">DSM 2030</strain>
    </source>
</reference>
<accession>A0A097ARG3</accession>
<dbReference type="InterPro" id="IPR024479">
    <property type="entry name" value="DUF3866"/>
</dbReference>
<dbReference type="eggNOG" id="COG3502">
    <property type="taxonomic scope" value="Bacteria"/>
</dbReference>
<dbReference type="AlphaFoldDB" id="A0A097ARG3"/>
<sequence length="356" mass="39035">MISIYLGSVTEIISQRKGITVVEVTTGEEKALALNYDDITGKIDVGDTVYLNRTARFLNLGTGGYDFVIANTKYTKLDAIGDGHIMKLRYTPFQINVLVMEEQSSPYHSLFNGFKSLDGLPVIIGELHSMVAPVSLVLKKIKPNLKVTYVMTDSGCLPIKFSNTVNELKRKNIIDATITIGHAFGGDFEAVNIYTALIGAKEVIKSDVVIVAMGPGIVGTGTKYGFSGVEQAHIIDAVNKLKGIPVLIPRLGFNDKRERHRGISHHTITVLELCNTSCILTFPLMDKEKTDIIKNQIASNVIFSNFNIEFIDASITKECIKELGVNITTMGRNYNSEPDFFNACGAAALYTCNKLI</sequence>
<dbReference type="STRING" id="2325.TKV_c12290"/>
<dbReference type="Proteomes" id="UP000029669">
    <property type="component" value="Chromosome"/>
</dbReference>
<organism evidence="1 2">
    <name type="scientific">Thermoanaerobacter kivui</name>
    <name type="common">Acetogenium kivui</name>
    <dbReference type="NCBI Taxonomy" id="2325"/>
    <lineage>
        <taxon>Bacteria</taxon>
        <taxon>Bacillati</taxon>
        <taxon>Bacillota</taxon>
        <taxon>Clostridia</taxon>
        <taxon>Thermoanaerobacterales</taxon>
        <taxon>Thermoanaerobacteraceae</taxon>
        <taxon>Thermoanaerobacter</taxon>
    </lineage>
</organism>
<dbReference type="EMBL" id="CP009170">
    <property type="protein sequence ID" value="AIS52400.1"/>
    <property type="molecule type" value="Genomic_DNA"/>
</dbReference>
<dbReference type="HOGENOM" id="CLU_042007_0_0_9"/>
<keyword evidence="2" id="KW-1185">Reference proteome</keyword>
<gene>
    <name evidence="1" type="ORF">TKV_c12290</name>
</gene>
<protein>
    <recommendedName>
        <fullName evidence="3">DUF3866 domain-containing protein</fullName>
    </recommendedName>
</protein>
<dbReference type="RefSeq" id="WP_049685162.1">
    <property type="nucleotide sequence ID" value="NZ_CP009170.1"/>
</dbReference>
<dbReference type="Pfam" id="PF12982">
    <property type="entry name" value="DUF3866"/>
    <property type="match status" value="1"/>
</dbReference>
<evidence type="ECO:0008006" key="3">
    <source>
        <dbReference type="Google" id="ProtNLM"/>
    </source>
</evidence>
<proteinExistence type="predicted"/>
<evidence type="ECO:0000313" key="1">
    <source>
        <dbReference type="EMBL" id="AIS52400.1"/>
    </source>
</evidence>
<evidence type="ECO:0000313" key="2">
    <source>
        <dbReference type="Proteomes" id="UP000029669"/>
    </source>
</evidence>
<dbReference type="KEGG" id="tki:TKV_c12290"/>
<name>A0A097ARG3_THEKI</name>